<dbReference type="Gene3D" id="3.40.50.1000">
    <property type="entry name" value="HAD superfamily/HAD-like"/>
    <property type="match status" value="1"/>
</dbReference>
<sequence>MDERSEERGHVGGLGRMAAEAADAVMAGDLIGLPVAGPGGSPKLLVDEIVGSPGSPAILAGGAKAEFRNSGGETFLPGIPARRQRRLPSRCLEMVQSPKCDEASPDKVRRMPRRLLSLKTPTSCASVRHDRTPCTPDPTRAELRVIEGDVRVVMFDFDGTLTATSGEAAQRSRKQVELELRAPMLRPRLQRLRDAGMLLGIISKSSELTIRCAIREAGLDGLFEGPIVAKAIGFEGKAGFIVDLVEAGSLGDLGPGGLQRVLLVDDDVRELDRARARGIQTYAAPLEGGLQEEDFGEIMACLGLEAETLQQSPAQALPSSPEAWPEEAESEEAWPEPALGIARHRVGWTWLRPEWCRKRGGG</sequence>
<dbReference type="CDD" id="cd01427">
    <property type="entry name" value="HAD_like"/>
    <property type="match status" value="1"/>
</dbReference>
<dbReference type="AlphaFoldDB" id="A0A7S4QFX1"/>
<reference evidence="2" key="1">
    <citation type="submission" date="2021-01" db="EMBL/GenBank/DDBJ databases">
        <authorList>
            <person name="Corre E."/>
            <person name="Pelletier E."/>
            <person name="Niang G."/>
            <person name="Scheremetjew M."/>
            <person name="Finn R."/>
            <person name="Kale V."/>
            <person name="Holt S."/>
            <person name="Cochrane G."/>
            <person name="Meng A."/>
            <person name="Brown T."/>
            <person name="Cohen L."/>
        </authorList>
    </citation>
    <scope>NUCLEOTIDE SEQUENCE</scope>
    <source>
        <strain evidence="2">CCMP3105</strain>
    </source>
</reference>
<dbReference type="SUPFAM" id="SSF56784">
    <property type="entry name" value="HAD-like"/>
    <property type="match status" value="1"/>
</dbReference>
<proteinExistence type="predicted"/>
<protein>
    <submittedName>
        <fullName evidence="2">Uncharacterized protein</fullName>
    </submittedName>
</protein>
<name>A0A7S4QFX1_9DINO</name>
<accession>A0A7S4QFX1</accession>
<gene>
    <name evidence="2" type="ORF">AMON00008_LOCUS19387</name>
</gene>
<dbReference type="EMBL" id="HBNR01028516">
    <property type="protein sequence ID" value="CAE4581588.1"/>
    <property type="molecule type" value="Transcribed_RNA"/>
</dbReference>
<feature type="region of interest" description="Disordered" evidence="1">
    <location>
        <begin position="312"/>
        <end position="334"/>
    </location>
</feature>
<evidence type="ECO:0000313" key="2">
    <source>
        <dbReference type="EMBL" id="CAE4581588.1"/>
    </source>
</evidence>
<feature type="compositionally biased region" description="Acidic residues" evidence="1">
    <location>
        <begin position="324"/>
        <end position="334"/>
    </location>
</feature>
<organism evidence="2">
    <name type="scientific">Alexandrium monilatum</name>
    <dbReference type="NCBI Taxonomy" id="311494"/>
    <lineage>
        <taxon>Eukaryota</taxon>
        <taxon>Sar</taxon>
        <taxon>Alveolata</taxon>
        <taxon>Dinophyceae</taxon>
        <taxon>Gonyaulacales</taxon>
        <taxon>Pyrocystaceae</taxon>
        <taxon>Alexandrium</taxon>
    </lineage>
</organism>
<dbReference type="InterPro" id="IPR023214">
    <property type="entry name" value="HAD_sf"/>
</dbReference>
<dbReference type="InterPro" id="IPR036412">
    <property type="entry name" value="HAD-like_sf"/>
</dbReference>
<evidence type="ECO:0000256" key="1">
    <source>
        <dbReference type="SAM" id="MobiDB-lite"/>
    </source>
</evidence>